<dbReference type="GO" id="GO:0005737">
    <property type="term" value="C:cytoplasm"/>
    <property type="evidence" value="ECO:0007669"/>
    <property type="project" value="TreeGrafter"/>
</dbReference>
<dbReference type="PANTHER" id="PTHR13370:SF24">
    <property type="entry name" value="TYPE III RESTRICTION-MODIFICATION ENZYME STYLTI MOD SUBUNIT"/>
    <property type="match status" value="1"/>
</dbReference>
<dbReference type="InterPro" id="IPR001091">
    <property type="entry name" value="RM_Methyltransferase"/>
</dbReference>
<evidence type="ECO:0000256" key="4">
    <source>
        <dbReference type="RuleBase" id="RU362026"/>
    </source>
</evidence>
<comment type="similarity">
    <text evidence="1 4">Belongs to the N(4)/N(6)-methyltransferase family.</text>
</comment>
<evidence type="ECO:0000259" key="6">
    <source>
        <dbReference type="Pfam" id="PF01555"/>
    </source>
</evidence>
<organism evidence="7 8">
    <name type="scientific">Planktothrix paucivesiculata PCC 9631</name>
    <dbReference type="NCBI Taxonomy" id="671071"/>
    <lineage>
        <taxon>Bacteria</taxon>
        <taxon>Bacillati</taxon>
        <taxon>Cyanobacteriota</taxon>
        <taxon>Cyanophyceae</taxon>
        <taxon>Oscillatoriophycideae</taxon>
        <taxon>Oscillatoriales</taxon>
        <taxon>Microcoleaceae</taxon>
        <taxon>Planktothrix</taxon>
    </lineage>
</organism>
<dbReference type="InterPro" id="IPR002941">
    <property type="entry name" value="DNA_methylase_N4/N6"/>
</dbReference>
<accession>A0A7Z9BFY5</accession>
<dbReference type="GO" id="GO:0032259">
    <property type="term" value="P:methylation"/>
    <property type="evidence" value="ECO:0007669"/>
    <property type="project" value="UniProtKB-KW"/>
</dbReference>
<dbReference type="SUPFAM" id="SSF53335">
    <property type="entry name" value="S-adenosyl-L-methionine-dependent methyltransferases"/>
    <property type="match status" value="1"/>
</dbReference>
<keyword evidence="8" id="KW-1185">Reference proteome</keyword>
<dbReference type="PROSITE" id="PS00092">
    <property type="entry name" value="N6_MTASE"/>
    <property type="match status" value="1"/>
</dbReference>
<dbReference type="RefSeq" id="WP_231516818.1">
    <property type="nucleotide sequence ID" value="NZ_LR735026.1"/>
</dbReference>
<reference evidence="7" key="1">
    <citation type="submission" date="2019-10" db="EMBL/GenBank/DDBJ databases">
        <authorList>
            <consortium name="Genoscope - CEA"/>
            <person name="William W."/>
        </authorList>
    </citation>
    <scope>NUCLEOTIDE SEQUENCE [LARGE SCALE GENOMIC DNA]</scope>
    <source>
        <strain evidence="7">BBR_PRJEB10994</strain>
    </source>
</reference>
<name>A0A7Z9BFY5_9CYAN</name>
<dbReference type="PANTHER" id="PTHR13370">
    <property type="entry name" value="RNA METHYLASE-RELATED"/>
    <property type="match status" value="1"/>
</dbReference>
<feature type="domain" description="DNA methylase N-4/N-6" evidence="6">
    <location>
        <begin position="63"/>
        <end position="288"/>
    </location>
</feature>
<dbReference type="Pfam" id="PF01555">
    <property type="entry name" value="N6_N4_Mtase"/>
    <property type="match status" value="1"/>
</dbReference>
<dbReference type="EC" id="2.1.1.-" evidence="4"/>
<feature type="region of interest" description="Disordered" evidence="5">
    <location>
        <begin position="187"/>
        <end position="220"/>
    </location>
</feature>
<sequence length="320" mass="36886">MVISDQTIGMTQPSLEFVETQPIRKQASKPLTKAFQLQYSHPHGQLYQGDSIDWLKSLDSESIDLVFADPPYNIKKADWDSFENQEQYIKWSLQWISEASRILKSTGSLYICGFSEILADLKHPASKYFKSCRWLIWHYKNKANLGNDWGRSHESIIHFRKSDKVKLNMDDVRIPYGAHTLKYPSHPQAETSAYGKGARKKRDNWTPNPKGAKPKDVIEIPTTCNGMGETTPHPTQKPEELLRKFVLASSNEGDLVIDPFSGSGTTIVVAEQLNRQWMGCDLNMEYNNWAFGRIENVRRMTKDEWIAFDRKNAERRESIR</sequence>
<dbReference type="Gene3D" id="3.40.50.150">
    <property type="entry name" value="Vaccinia Virus protein VP39"/>
    <property type="match status" value="1"/>
</dbReference>
<protein>
    <recommendedName>
        <fullName evidence="4">Methyltransferase</fullName>
        <ecNumber evidence="4">2.1.1.-</ecNumber>
    </recommendedName>
</protein>
<evidence type="ECO:0000313" key="7">
    <source>
        <dbReference type="EMBL" id="VXD12352.1"/>
    </source>
</evidence>
<dbReference type="GO" id="GO:0003677">
    <property type="term" value="F:DNA binding"/>
    <property type="evidence" value="ECO:0007669"/>
    <property type="project" value="InterPro"/>
</dbReference>
<evidence type="ECO:0000313" key="8">
    <source>
        <dbReference type="Proteomes" id="UP000182190"/>
    </source>
</evidence>
<dbReference type="GO" id="GO:0008170">
    <property type="term" value="F:N-methyltransferase activity"/>
    <property type="evidence" value="ECO:0007669"/>
    <property type="project" value="InterPro"/>
</dbReference>
<dbReference type="EMBL" id="CZCS02000009">
    <property type="protein sequence ID" value="VXD12352.1"/>
    <property type="molecule type" value="Genomic_DNA"/>
</dbReference>
<dbReference type="InterPro" id="IPR002052">
    <property type="entry name" value="DNA_methylase_N6_adenine_CS"/>
</dbReference>
<evidence type="ECO:0000256" key="5">
    <source>
        <dbReference type="SAM" id="MobiDB-lite"/>
    </source>
</evidence>
<dbReference type="InterPro" id="IPR029063">
    <property type="entry name" value="SAM-dependent_MTases_sf"/>
</dbReference>
<comment type="caution">
    <text evidence="7">The sequence shown here is derived from an EMBL/GenBank/DDBJ whole genome shotgun (WGS) entry which is preliminary data.</text>
</comment>
<gene>
    <name evidence="7" type="ORF">PL9631_1060022</name>
</gene>
<dbReference type="PRINTS" id="PR00508">
    <property type="entry name" value="S21N4MTFRASE"/>
</dbReference>
<dbReference type="AlphaFoldDB" id="A0A7Z9BFY5"/>
<proteinExistence type="inferred from homology"/>
<evidence type="ECO:0000256" key="2">
    <source>
        <dbReference type="ARBA" id="ARBA00022603"/>
    </source>
</evidence>
<keyword evidence="3" id="KW-0808">Transferase</keyword>
<keyword evidence="2" id="KW-0489">Methyltransferase</keyword>
<dbReference type="Proteomes" id="UP000182190">
    <property type="component" value="Unassembled WGS sequence"/>
</dbReference>
<evidence type="ECO:0000256" key="1">
    <source>
        <dbReference type="ARBA" id="ARBA00006594"/>
    </source>
</evidence>
<evidence type="ECO:0000256" key="3">
    <source>
        <dbReference type="ARBA" id="ARBA00022679"/>
    </source>
</evidence>